<dbReference type="InterPro" id="IPR050810">
    <property type="entry name" value="Bact_Secretion_Sys_Channel"/>
</dbReference>
<dbReference type="GO" id="GO:0009306">
    <property type="term" value="P:protein secretion"/>
    <property type="evidence" value="ECO:0007669"/>
    <property type="project" value="TreeGrafter"/>
</dbReference>
<comment type="caution">
    <text evidence="2">The sequence shown here is derived from an EMBL/GenBank/DDBJ whole genome shotgun (WGS) entry which is preliminary data.</text>
</comment>
<dbReference type="InterPro" id="IPR038591">
    <property type="entry name" value="NolW-like_sf"/>
</dbReference>
<proteinExistence type="predicted"/>
<feature type="non-terminal residue" evidence="2">
    <location>
        <position position="1"/>
    </location>
</feature>
<dbReference type="Gene3D" id="3.30.1370.120">
    <property type="match status" value="1"/>
</dbReference>
<sequence>LASIMVITYQDEYLRKAEKWINILDRGAAGAGKQLYVYRVKNLEAPVLAGYLTQIFGGEGGQANQNQAQGTLAPGLEPVDIGSITDFNESRVGIRPGQDQQGGQGDAGGLVLTVGDGDIRITSVVETNSLLVQATQSEYNSILAAIERIDIEPLQVLIESQVLDVELNEELQFGVNWFLTNNPNLIPEGIAGTDRYIQSMDHCRKYPDMLKRMSSVFWTGAG</sequence>
<dbReference type="AlphaFoldDB" id="X1CVT1"/>
<dbReference type="PANTHER" id="PTHR30332">
    <property type="entry name" value="PROBABLE GENERAL SECRETION PATHWAY PROTEIN D"/>
    <property type="match status" value="1"/>
</dbReference>
<evidence type="ECO:0000313" key="2">
    <source>
        <dbReference type="EMBL" id="GAH11937.1"/>
    </source>
</evidence>
<evidence type="ECO:0000259" key="1">
    <source>
        <dbReference type="Pfam" id="PF03958"/>
    </source>
</evidence>
<organism evidence="2">
    <name type="scientific">marine sediment metagenome</name>
    <dbReference type="NCBI Taxonomy" id="412755"/>
    <lineage>
        <taxon>unclassified sequences</taxon>
        <taxon>metagenomes</taxon>
        <taxon>ecological metagenomes</taxon>
    </lineage>
</organism>
<dbReference type="PANTHER" id="PTHR30332:SF25">
    <property type="entry name" value="SECRETIN XPSD"/>
    <property type="match status" value="1"/>
</dbReference>
<name>X1CVT1_9ZZZZ</name>
<feature type="domain" description="NolW-like" evidence="1">
    <location>
        <begin position="37"/>
        <end position="155"/>
    </location>
</feature>
<accession>X1CVT1</accession>
<dbReference type="Pfam" id="PF03958">
    <property type="entry name" value="Secretin_N"/>
    <property type="match status" value="1"/>
</dbReference>
<gene>
    <name evidence="2" type="ORF">S01H4_52342</name>
</gene>
<dbReference type="InterPro" id="IPR005644">
    <property type="entry name" value="NolW-like"/>
</dbReference>
<reference evidence="2" key="1">
    <citation type="journal article" date="2014" name="Front. Microbiol.">
        <title>High frequency of phylogenetically diverse reductive dehalogenase-homologous genes in deep subseafloor sedimentary metagenomes.</title>
        <authorList>
            <person name="Kawai M."/>
            <person name="Futagami T."/>
            <person name="Toyoda A."/>
            <person name="Takaki Y."/>
            <person name="Nishi S."/>
            <person name="Hori S."/>
            <person name="Arai W."/>
            <person name="Tsubouchi T."/>
            <person name="Morono Y."/>
            <person name="Uchiyama I."/>
            <person name="Ito T."/>
            <person name="Fujiyama A."/>
            <person name="Inagaki F."/>
            <person name="Takami H."/>
        </authorList>
    </citation>
    <scope>NUCLEOTIDE SEQUENCE</scope>
    <source>
        <strain evidence="2">Expedition CK06-06</strain>
    </source>
</reference>
<dbReference type="EMBL" id="BART01029893">
    <property type="protein sequence ID" value="GAH11937.1"/>
    <property type="molecule type" value="Genomic_DNA"/>
</dbReference>
<protein>
    <recommendedName>
        <fullName evidence="1">NolW-like domain-containing protein</fullName>
    </recommendedName>
</protein>
<dbReference type="GO" id="GO:0015627">
    <property type="term" value="C:type II protein secretion system complex"/>
    <property type="evidence" value="ECO:0007669"/>
    <property type="project" value="TreeGrafter"/>
</dbReference>